<name>A0A2S0KCS8_9ACTN</name>
<dbReference type="EMBL" id="CP027433">
    <property type="protein sequence ID" value="AVL99494.1"/>
    <property type="molecule type" value="Genomic_DNA"/>
</dbReference>
<dbReference type="GO" id="GO:0000976">
    <property type="term" value="F:transcription cis-regulatory region binding"/>
    <property type="evidence" value="ECO:0007669"/>
    <property type="project" value="TreeGrafter"/>
</dbReference>
<dbReference type="SUPFAM" id="SSF46689">
    <property type="entry name" value="Homeodomain-like"/>
    <property type="match status" value="1"/>
</dbReference>
<keyword evidence="1 2" id="KW-0238">DNA-binding</keyword>
<protein>
    <submittedName>
        <fullName evidence="4">TetR family transcriptional regulator</fullName>
    </submittedName>
</protein>
<dbReference type="Proteomes" id="UP000239814">
    <property type="component" value="Chromosome"/>
</dbReference>
<dbReference type="PROSITE" id="PS50977">
    <property type="entry name" value="HTH_TETR_2"/>
    <property type="match status" value="1"/>
</dbReference>
<gene>
    <name evidence="4" type="ORF">C6V83_03535</name>
</gene>
<feature type="DNA-binding region" description="H-T-H motif" evidence="2">
    <location>
        <begin position="17"/>
        <end position="36"/>
    </location>
</feature>
<dbReference type="KEGG" id="git:C6V83_03535"/>
<reference evidence="4 5" key="1">
    <citation type="submission" date="2018-03" db="EMBL/GenBank/DDBJ databases">
        <title>Characteristics and genome of n-alkane degrading marine bacteria Gordonia iterans isolated from crude oil contaminated in Tae-an, South Korea.</title>
        <authorList>
            <person name="Lee S.-S."/>
            <person name="Kim H."/>
        </authorList>
    </citation>
    <scope>NUCLEOTIDE SEQUENCE [LARGE SCALE GENOMIC DNA]</scope>
    <source>
        <strain evidence="4 5">Co17</strain>
    </source>
</reference>
<keyword evidence="5" id="KW-1185">Reference proteome</keyword>
<organism evidence="4 5">
    <name type="scientific">Gordonia iterans</name>
    <dbReference type="NCBI Taxonomy" id="1004901"/>
    <lineage>
        <taxon>Bacteria</taxon>
        <taxon>Bacillati</taxon>
        <taxon>Actinomycetota</taxon>
        <taxon>Actinomycetes</taxon>
        <taxon>Mycobacteriales</taxon>
        <taxon>Gordoniaceae</taxon>
        <taxon>Gordonia</taxon>
    </lineage>
</organism>
<proteinExistence type="predicted"/>
<dbReference type="InterPro" id="IPR001647">
    <property type="entry name" value="HTH_TetR"/>
</dbReference>
<dbReference type="Pfam" id="PF00440">
    <property type="entry name" value="TetR_N"/>
    <property type="match status" value="1"/>
</dbReference>
<evidence type="ECO:0000259" key="3">
    <source>
        <dbReference type="PROSITE" id="PS50977"/>
    </source>
</evidence>
<dbReference type="AlphaFoldDB" id="A0A2S0KCS8"/>
<dbReference type="PANTHER" id="PTHR30055">
    <property type="entry name" value="HTH-TYPE TRANSCRIPTIONAL REGULATOR RUTR"/>
    <property type="match status" value="1"/>
</dbReference>
<evidence type="ECO:0000256" key="1">
    <source>
        <dbReference type="ARBA" id="ARBA00023125"/>
    </source>
</evidence>
<dbReference type="Gene3D" id="1.10.357.10">
    <property type="entry name" value="Tetracycline Repressor, domain 2"/>
    <property type="match status" value="1"/>
</dbReference>
<dbReference type="OrthoDB" id="4538622at2"/>
<evidence type="ECO:0000313" key="4">
    <source>
        <dbReference type="EMBL" id="AVL99494.1"/>
    </source>
</evidence>
<dbReference type="InterPro" id="IPR009057">
    <property type="entry name" value="Homeodomain-like_sf"/>
</dbReference>
<dbReference type="GO" id="GO:0003700">
    <property type="term" value="F:DNA-binding transcription factor activity"/>
    <property type="evidence" value="ECO:0007669"/>
    <property type="project" value="TreeGrafter"/>
</dbReference>
<feature type="domain" description="HTH tetR-type" evidence="3">
    <location>
        <begin position="1"/>
        <end position="54"/>
    </location>
</feature>
<evidence type="ECO:0000256" key="2">
    <source>
        <dbReference type="PROSITE-ProRule" id="PRU00335"/>
    </source>
</evidence>
<evidence type="ECO:0000313" key="5">
    <source>
        <dbReference type="Proteomes" id="UP000239814"/>
    </source>
</evidence>
<dbReference type="InterPro" id="IPR050109">
    <property type="entry name" value="HTH-type_TetR-like_transc_reg"/>
</dbReference>
<dbReference type="PANTHER" id="PTHR30055:SF226">
    <property type="entry name" value="HTH-TYPE TRANSCRIPTIONAL REGULATOR PKSA"/>
    <property type="match status" value="1"/>
</dbReference>
<sequence length="193" mass="20566">MDATVECLVEFGYGGTTTSRVAERAGVTRGAQLHHFGSRNALVSAAVRHLAARRSAEAIEQVGRVAHADDPIGALLDLLWDLHDGPLFTATVELWVAARTDPELRAEVVAFERIVDQSVGSAVAGVLPAGVHVERALLDFVYTAMDALRGILISSFVDPASDRPRRRWARAGEVLRGAADPELLAAIAPAPTD</sequence>
<accession>A0A2S0KCS8</accession>